<organism evidence="1 2">
    <name type="scientific">Chryseobacterium taiwanense</name>
    <dbReference type="NCBI Taxonomy" id="363331"/>
    <lineage>
        <taxon>Bacteria</taxon>
        <taxon>Pseudomonadati</taxon>
        <taxon>Bacteroidota</taxon>
        <taxon>Flavobacteriia</taxon>
        <taxon>Flavobacteriales</taxon>
        <taxon>Weeksellaceae</taxon>
        <taxon>Chryseobacterium group</taxon>
        <taxon>Chryseobacterium</taxon>
    </lineage>
</organism>
<dbReference type="STRING" id="363331.RM51_01680"/>
<dbReference type="PIRSF" id="PIRSF035652">
    <property type="entry name" value="CHP02436"/>
    <property type="match status" value="1"/>
</dbReference>
<dbReference type="InterPro" id="IPR036583">
    <property type="entry name" value="23S_rRNA_IVS_sf"/>
</dbReference>
<dbReference type="RefSeq" id="WP_039364415.1">
    <property type="nucleotide sequence ID" value="NZ_JWTA01000001.1"/>
</dbReference>
<dbReference type="PANTHER" id="PTHR38471">
    <property type="entry name" value="FOUR HELIX BUNDLE PROTEIN"/>
    <property type="match status" value="1"/>
</dbReference>
<sequence>MRNDKENIIVNKTFDFALNIIEFSEELYKANRFPLANQIFKSGTSIGANVREAQNAESKADFIHKLKIAAKEADETEYWLLLCLKSPHLKSPNEKLISDLKEILLILSKIISSSKGK</sequence>
<reference evidence="1 2" key="1">
    <citation type="submission" date="2014-12" db="EMBL/GenBank/DDBJ databases">
        <title>Genome sequencing of Chryseobacterium taiwanense TPW19.</title>
        <authorList>
            <person name="Tan P.W."/>
            <person name="Chan K.-G."/>
        </authorList>
    </citation>
    <scope>NUCLEOTIDE SEQUENCE [LARGE SCALE GENOMIC DNA]</scope>
    <source>
        <strain evidence="1 2">TPW19</strain>
    </source>
</reference>
<dbReference type="NCBIfam" id="TIGR02436">
    <property type="entry name" value="four helix bundle protein"/>
    <property type="match status" value="1"/>
</dbReference>
<accession>A0A0B4DLA6</accession>
<dbReference type="InterPro" id="IPR012657">
    <property type="entry name" value="23S_rRNA-intervening_sequence"/>
</dbReference>
<dbReference type="OrthoDB" id="285993at2"/>
<dbReference type="EMBL" id="JWTA01000001">
    <property type="protein sequence ID" value="KIC65185.1"/>
    <property type="molecule type" value="Genomic_DNA"/>
</dbReference>
<evidence type="ECO:0000313" key="1">
    <source>
        <dbReference type="EMBL" id="KIC65185.1"/>
    </source>
</evidence>
<dbReference type="PANTHER" id="PTHR38471:SF2">
    <property type="entry name" value="FOUR HELIX BUNDLE PROTEIN"/>
    <property type="match status" value="1"/>
</dbReference>
<proteinExistence type="predicted"/>
<dbReference type="Gene3D" id="1.20.1440.60">
    <property type="entry name" value="23S rRNA-intervening sequence"/>
    <property type="match status" value="1"/>
</dbReference>
<name>A0A0B4DLA6_9FLAO</name>
<comment type="caution">
    <text evidence="1">The sequence shown here is derived from an EMBL/GenBank/DDBJ whole genome shotgun (WGS) entry which is preliminary data.</text>
</comment>
<dbReference type="Proteomes" id="UP000031167">
    <property type="component" value="Unassembled WGS sequence"/>
</dbReference>
<gene>
    <name evidence="1" type="ORF">RM51_01680</name>
</gene>
<protein>
    <submittedName>
        <fullName evidence="1">30S ribosomal S23</fullName>
    </submittedName>
</protein>
<dbReference type="AlphaFoldDB" id="A0A0B4DLA6"/>
<keyword evidence="2" id="KW-1185">Reference proteome</keyword>
<dbReference type="SUPFAM" id="SSF158446">
    <property type="entry name" value="IVS-encoded protein-like"/>
    <property type="match status" value="1"/>
</dbReference>
<dbReference type="Pfam" id="PF05635">
    <property type="entry name" value="23S_rRNA_IVP"/>
    <property type="match status" value="1"/>
</dbReference>
<evidence type="ECO:0000313" key="2">
    <source>
        <dbReference type="Proteomes" id="UP000031167"/>
    </source>
</evidence>